<accession>A0ABR0SRM3</accession>
<dbReference type="Gene3D" id="1.10.167.10">
    <property type="entry name" value="Regulator of G-protein Signalling 4, domain 2"/>
    <property type="match status" value="1"/>
</dbReference>
<feature type="transmembrane region" description="Helical" evidence="2">
    <location>
        <begin position="56"/>
        <end position="77"/>
    </location>
</feature>
<proteinExistence type="predicted"/>
<feature type="transmembrane region" description="Helical" evidence="2">
    <location>
        <begin position="89"/>
        <end position="108"/>
    </location>
</feature>
<reference evidence="3 4" key="1">
    <citation type="submission" date="2024-01" db="EMBL/GenBank/DDBJ databases">
        <title>Complete genome of Cladobotryum mycophilum ATHUM6906.</title>
        <authorList>
            <person name="Christinaki A.C."/>
            <person name="Myridakis A.I."/>
            <person name="Kouvelis V.N."/>
        </authorList>
    </citation>
    <scope>NUCLEOTIDE SEQUENCE [LARGE SCALE GENOMIC DNA]</scope>
    <source>
        <strain evidence="3 4">ATHUM6906</strain>
    </source>
</reference>
<keyword evidence="2" id="KW-1133">Transmembrane helix</keyword>
<evidence type="ECO:0000313" key="3">
    <source>
        <dbReference type="EMBL" id="KAK5994778.1"/>
    </source>
</evidence>
<comment type="caution">
    <text evidence="3">The sequence shown here is derived from an EMBL/GenBank/DDBJ whole genome shotgun (WGS) entry which is preliminary data.</text>
</comment>
<evidence type="ECO:0000256" key="1">
    <source>
        <dbReference type="SAM" id="MobiDB-lite"/>
    </source>
</evidence>
<dbReference type="EMBL" id="JAVFKD010000004">
    <property type="protein sequence ID" value="KAK5994778.1"/>
    <property type="molecule type" value="Genomic_DNA"/>
</dbReference>
<feature type="region of interest" description="Disordered" evidence="1">
    <location>
        <begin position="480"/>
        <end position="499"/>
    </location>
</feature>
<dbReference type="InterPro" id="IPR044926">
    <property type="entry name" value="RGS_subdomain_2"/>
</dbReference>
<keyword evidence="4" id="KW-1185">Reference proteome</keyword>
<dbReference type="SUPFAM" id="SSF48097">
    <property type="entry name" value="Regulator of G-protein signaling, RGS"/>
    <property type="match status" value="1"/>
</dbReference>
<organism evidence="3 4">
    <name type="scientific">Cladobotryum mycophilum</name>
    <dbReference type="NCBI Taxonomy" id="491253"/>
    <lineage>
        <taxon>Eukaryota</taxon>
        <taxon>Fungi</taxon>
        <taxon>Dikarya</taxon>
        <taxon>Ascomycota</taxon>
        <taxon>Pezizomycotina</taxon>
        <taxon>Sordariomycetes</taxon>
        <taxon>Hypocreomycetidae</taxon>
        <taxon>Hypocreales</taxon>
        <taxon>Hypocreaceae</taxon>
        <taxon>Cladobotryum</taxon>
    </lineage>
</organism>
<feature type="transmembrane region" description="Helical" evidence="2">
    <location>
        <begin position="206"/>
        <end position="225"/>
    </location>
</feature>
<evidence type="ECO:0008006" key="5">
    <source>
        <dbReference type="Google" id="ProtNLM"/>
    </source>
</evidence>
<feature type="transmembrane region" description="Helical" evidence="2">
    <location>
        <begin position="153"/>
        <end position="172"/>
    </location>
</feature>
<evidence type="ECO:0000313" key="4">
    <source>
        <dbReference type="Proteomes" id="UP001338125"/>
    </source>
</evidence>
<sequence>MGSELGITPDTKPEIVITKVGIWWICWASIWTAMLVAGMAFLIYKRNTPVLRIRGIGLSLGAVTLLHLYWISVQLGLTLGPKYPGDLQFWIMGTYLPIGIGLFHASNARFLHVAQKQKQFAERHFATSALPEPKPKPTGIVGRFRNLDYTSKVFALVGVGMAFQLFLTVFMYCISRKYHGSWGIPGTEVHGTEMEKKTQMGRGWEWWPSVLWLFFWAWIVAPYTLWKSRNIRDTQGWRIQTIGSAIATLHAAPMWLIALYAPGFDKINSVWIPPQWIAISIWFLEILTIFLPCWEVIRHQNLKEETLATIAQWEAKNTNVKRNKSIRSSHTAVGSTTTGWRSVNGSVNSTSDESVFTMSALEYVLEKNPEPLQKFSALRDFSGENIAFLTSVSEWKSMLPNDLNMSDEARRELVRERFNRALRIYKEFISSQDAEFPINLSSSQHKKLEAIFEGSARIMYGVKEVVDPITPFDPTKWDRSKYSGSSAGSNSETVKVSSDQTSSIGDRVQYWGTIPESFDGHVFDDAEKAIKYLVLTNTWPKFVRDRRSSVVSLDSQEAGHVTLPVTKEEAEE</sequence>
<dbReference type="PANTHER" id="PTHR10845">
    <property type="entry name" value="REGULATOR OF G PROTEIN SIGNALING"/>
    <property type="match status" value="1"/>
</dbReference>
<evidence type="ECO:0000256" key="2">
    <source>
        <dbReference type="SAM" id="Phobius"/>
    </source>
</evidence>
<feature type="compositionally biased region" description="Low complexity" evidence="1">
    <location>
        <begin position="482"/>
        <end position="491"/>
    </location>
</feature>
<dbReference type="PANTHER" id="PTHR10845:SF268">
    <property type="entry name" value="RGS DOMAIN-CONTAINING PROTEIN"/>
    <property type="match status" value="1"/>
</dbReference>
<keyword evidence="2" id="KW-0812">Transmembrane</keyword>
<keyword evidence="2" id="KW-0472">Membrane</keyword>
<name>A0ABR0SRM3_9HYPO</name>
<protein>
    <recommendedName>
        <fullName evidence="5">RGS domain-containing protein</fullName>
    </recommendedName>
</protein>
<gene>
    <name evidence="3" type="ORF">PT974_03161</name>
</gene>
<feature type="transmembrane region" description="Helical" evidence="2">
    <location>
        <begin position="237"/>
        <end position="261"/>
    </location>
</feature>
<feature type="transmembrane region" description="Helical" evidence="2">
    <location>
        <begin position="20"/>
        <end position="44"/>
    </location>
</feature>
<dbReference type="InterPro" id="IPR036305">
    <property type="entry name" value="RGS_sf"/>
</dbReference>
<dbReference type="Proteomes" id="UP001338125">
    <property type="component" value="Unassembled WGS sequence"/>
</dbReference>
<feature type="transmembrane region" description="Helical" evidence="2">
    <location>
        <begin position="276"/>
        <end position="297"/>
    </location>
</feature>